<evidence type="ECO:0000256" key="1">
    <source>
        <dbReference type="ARBA" id="ARBA00005801"/>
    </source>
</evidence>
<keyword evidence="2" id="KW-1133">Transmembrane helix</keyword>
<evidence type="ECO:0000256" key="2">
    <source>
        <dbReference type="SAM" id="Phobius"/>
    </source>
</evidence>
<proteinExistence type="inferred from homology"/>
<dbReference type="RefSeq" id="WP_089337547.1">
    <property type="nucleotide sequence ID" value="NZ_FZNO01000018.1"/>
</dbReference>
<dbReference type="GO" id="GO:0032259">
    <property type="term" value="P:methylation"/>
    <property type="evidence" value="ECO:0007669"/>
    <property type="project" value="UniProtKB-KW"/>
</dbReference>
<dbReference type="PANTHER" id="PTHR30487:SF0">
    <property type="entry name" value="PREPILIN LEADER PEPTIDASE_N-METHYLTRANSFERASE-RELATED"/>
    <property type="match status" value="1"/>
</dbReference>
<keyword evidence="2" id="KW-0812">Transmembrane</keyword>
<dbReference type="InterPro" id="IPR000045">
    <property type="entry name" value="Prepilin_IV_endopep_pep"/>
</dbReference>
<feature type="domain" description="Prepilin type IV endopeptidase peptidase" evidence="3">
    <location>
        <begin position="91"/>
        <end position="202"/>
    </location>
</feature>
<feature type="transmembrane region" description="Helical" evidence="2">
    <location>
        <begin position="139"/>
        <end position="161"/>
    </location>
</feature>
<feature type="transmembrane region" description="Helical" evidence="2">
    <location>
        <begin position="89"/>
        <end position="108"/>
    </location>
</feature>
<dbReference type="EMBL" id="FZNO01000018">
    <property type="protein sequence ID" value="SNR66905.1"/>
    <property type="molecule type" value="Genomic_DNA"/>
</dbReference>
<accession>A0A238Y6R0</accession>
<evidence type="ECO:0000313" key="4">
    <source>
        <dbReference type="EMBL" id="SNR66905.1"/>
    </source>
</evidence>
<dbReference type="InterPro" id="IPR050882">
    <property type="entry name" value="Prepilin_peptidase/N-MTase"/>
</dbReference>
<keyword evidence="4" id="KW-0808">Transferase</keyword>
<dbReference type="OrthoDB" id="2087435at2"/>
<keyword evidence="2" id="KW-0472">Membrane</keyword>
<feature type="transmembrane region" description="Helical" evidence="2">
    <location>
        <begin position="181"/>
        <end position="207"/>
    </location>
</feature>
<reference evidence="4 5" key="1">
    <citation type="submission" date="2017-06" db="EMBL/GenBank/DDBJ databases">
        <authorList>
            <person name="Kim H.J."/>
            <person name="Triplett B.A."/>
        </authorList>
    </citation>
    <scope>NUCLEOTIDE SEQUENCE [LARGE SCALE GENOMIC DNA]</scope>
    <source>
        <strain evidence="4 5">DSM 44272</strain>
    </source>
</reference>
<gene>
    <name evidence="4" type="ORF">SAMN06272737_11849</name>
</gene>
<dbReference type="AlphaFoldDB" id="A0A238Y6R0"/>
<dbReference type="Proteomes" id="UP000198403">
    <property type="component" value="Unassembled WGS sequence"/>
</dbReference>
<organism evidence="4 5">
    <name type="scientific">Blastococcus mobilis</name>
    <dbReference type="NCBI Taxonomy" id="1938746"/>
    <lineage>
        <taxon>Bacteria</taxon>
        <taxon>Bacillati</taxon>
        <taxon>Actinomycetota</taxon>
        <taxon>Actinomycetes</taxon>
        <taxon>Geodermatophilales</taxon>
        <taxon>Geodermatophilaceae</taxon>
        <taxon>Blastococcus</taxon>
    </lineage>
</organism>
<protein>
    <submittedName>
        <fullName evidence="4">Leader peptidase (Prepilin peptidase) / N-methyltransferase</fullName>
    </submittedName>
</protein>
<feature type="transmembrane region" description="Helical" evidence="2">
    <location>
        <begin position="219"/>
        <end position="238"/>
    </location>
</feature>
<dbReference type="GO" id="GO:0004190">
    <property type="term" value="F:aspartic-type endopeptidase activity"/>
    <property type="evidence" value="ECO:0007669"/>
    <property type="project" value="InterPro"/>
</dbReference>
<keyword evidence="5" id="KW-1185">Reference proteome</keyword>
<dbReference type="Gene3D" id="1.20.120.1220">
    <property type="match status" value="1"/>
</dbReference>
<keyword evidence="4" id="KW-0489">Methyltransferase</keyword>
<dbReference type="GO" id="GO:0005886">
    <property type="term" value="C:plasma membrane"/>
    <property type="evidence" value="ECO:0007669"/>
    <property type="project" value="TreeGrafter"/>
</dbReference>
<feature type="transmembrane region" description="Helical" evidence="2">
    <location>
        <begin position="114"/>
        <end position="132"/>
    </location>
</feature>
<evidence type="ECO:0000259" key="3">
    <source>
        <dbReference type="Pfam" id="PF01478"/>
    </source>
</evidence>
<dbReference type="GO" id="GO:0006465">
    <property type="term" value="P:signal peptide processing"/>
    <property type="evidence" value="ECO:0007669"/>
    <property type="project" value="TreeGrafter"/>
</dbReference>
<dbReference type="PANTHER" id="PTHR30487">
    <property type="entry name" value="TYPE 4 PREPILIN-LIKE PROTEINS LEADER PEPTIDE-PROCESSING ENZYME"/>
    <property type="match status" value="1"/>
</dbReference>
<dbReference type="GO" id="GO:0008168">
    <property type="term" value="F:methyltransferase activity"/>
    <property type="evidence" value="ECO:0007669"/>
    <property type="project" value="UniProtKB-KW"/>
</dbReference>
<dbReference type="Pfam" id="PF01478">
    <property type="entry name" value="Peptidase_A24"/>
    <property type="match status" value="1"/>
</dbReference>
<evidence type="ECO:0000313" key="5">
    <source>
        <dbReference type="Proteomes" id="UP000198403"/>
    </source>
</evidence>
<sequence>MVTALVVVAGALGLVVGHLLNHAAGRFPWPDQKRAGSRGAATPTTGRLPVRPLHDCVGVAVRGPAVDVGAALLFVLATLRFGPSWELPAFLFLAAAGVLLAVIDFQHHLLPNRVVVPSIGIGAVLLLVAAVAGQEWAALLRAVLGAVILFAVFLVLALISPHSLGMGDVKLSGLLGLYLGWLGWGALVVGAAAGFVIQALFALVLLAGWRIGLRGELPFGPAMLAGAVLAIGWSDALLS</sequence>
<name>A0A238Y6R0_9ACTN</name>
<comment type="similarity">
    <text evidence="1">Belongs to the peptidase A24 family.</text>
</comment>